<evidence type="ECO:0000256" key="2">
    <source>
        <dbReference type="ARBA" id="ARBA00022723"/>
    </source>
</evidence>
<evidence type="ECO:0000313" key="10">
    <source>
        <dbReference type="EMBL" id="KAG5833675.1"/>
    </source>
</evidence>
<dbReference type="EMBL" id="JAFIRN010000016">
    <property type="protein sequence ID" value="KAG5833675.1"/>
    <property type="molecule type" value="Genomic_DNA"/>
</dbReference>
<keyword evidence="6" id="KW-0539">Nucleus</keyword>
<reference evidence="10" key="1">
    <citation type="submission" date="2021-01" db="EMBL/GenBank/DDBJ databases">
        <title>A chromosome-scale assembly of European eel, Anguilla anguilla.</title>
        <authorList>
            <person name="Henkel C."/>
            <person name="Jong-Raadsen S.A."/>
            <person name="Dufour S."/>
            <person name="Weltzien F.-A."/>
            <person name="Palstra A.P."/>
            <person name="Pelster B."/>
            <person name="Spaink H.P."/>
            <person name="Van Den Thillart G.E."/>
            <person name="Jansen H."/>
            <person name="Zahm M."/>
            <person name="Klopp C."/>
            <person name="Cedric C."/>
            <person name="Louis A."/>
            <person name="Berthelot C."/>
            <person name="Parey E."/>
            <person name="Roest Crollius H."/>
            <person name="Montfort J."/>
            <person name="Robinson-Rechavi M."/>
            <person name="Bucao C."/>
            <person name="Bouchez O."/>
            <person name="Gislard M."/>
            <person name="Lluch J."/>
            <person name="Milhes M."/>
            <person name="Lampietro C."/>
            <person name="Lopez Roques C."/>
            <person name="Donnadieu C."/>
            <person name="Braasch I."/>
            <person name="Desvignes T."/>
            <person name="Postlethwait J."/>
            <person name="Bobe J."/>
            <person name="Guiguen Y."/>
            <person name="Dirks R."/>
        </authorList>
    </citation>
    <scope>NUCLEOTIDE SEQUENCE</scope>
    <source>
        <strain evidence="10">Tag_6206</strain>
        <tissue evidence="10">Liver</tissue>
    </source>
</reference>
<dbReference type="Gene3D" id="3.30.160.60">
    <property type="entry name" value="Classic Zinc Finger"/>
    <property type="match status" value="1"/>
</dbReference>
<dbReference type="GO" id="GO:0000978">
    <property type="term" value="F:RNA polymerase II cis-regulatory region sequence-specific DNA binding"/>
    <property type="evidence" value="ECO:0007669"/>
    <property type="project" value="TreeGrafter"/>
</dbReference>
<dbReference type="AlphaFoldDB" id="A0A9D3LMD5"/>
<feature type="region of interest" description="Disordered" evidence="8">
    <location>
        <begin position="363"/>
        <end position="383"/>
    </location>
</feature>
<organism evidence="10 11">
    <name type="scientific">Anguilla anguilla</name>
    <name type="common">European freshwater eel</name>
    <name type="synonym">Muraena anguilla</name>
    <dbReference type="NCBI Taxonomy" id="7936"/>
    <lineage>
        <taxon>Eukaryota</taxon>
        <taxon>Metazoa</taxon>
        <taxon>Chordata</taxon>
        <taxon>Craniata</taxon>
        <taxon>Vertebrata</taxon>
        <taxon>Euteleostomi</taxon>
        <taxon>Actinopterygii</taxon>
        <taxon>Neopterygii</taxon>
        <taxon>Teleostei</taxon>
        <taxon>Anguilliformes</taxon>
        <taxon>Anguillidae</taxon>
        <taxon>Anguilla</taxon>
    </lineage>
</organism>
<feature type="compositionally biased region" description="Basic residues" evidence="8">
    <location>
        <begin position="20"/>
        <end position="29"/>
    </location>
</feature>
<name>A0A9D3LMD5_ANGAN</name>
<evidence type="ECO:0000256" key="7">
    <source>
        <dbReference type="PROSITE-ProRule" id="PRU00042"/>
    </source>
</evidence>
<evidence type="ECO:0000259" key="9">
    <source>
        <dbReference type="PROSITE" id="PS50157"/>
    </source>
</evidence>
<dbReference type="GO" id="GO:0000981">
    <property type="term" value="F:DNA-binding transcription factor activity, RNA polymerase II-specific"/>
    <property type="evidence" value="ECO:0007669"/>
    <property type="project" value="TreeGrafter"/>
</dbReference>
<keyword evidence="3" id="KW-0677">Repeat</keyword>
<evidence type="ECO:0000256" key="5">
    <source>
        <dbReference type="ARBA" id="ARBA00022833"/>
    </source>
</evidence>
<dbReference type="PANTHER" id="PTHR23226">
    <property type="entry name" value="ZINC FINGER AND SCAN DOMAIN-CONTAINING"/>
    <property type="match status" value="1"/>
</dbReference>
<dbReference type="PROSITE" id="PS50157">
    <property type="entry name" value="ZINC_FINGER_C2H2_2"/>
    <property type="match status" value="1"/>
</dbReference>
<dbReference type="GO" id="GO:0008270">
    <property type="term" value="F:zinc ion binding"/>
    <property type="evidence" value="ECO:0007669"/>
    <property type="project" value="UniProtKB-KW"/>
</dbReference>
<feature type="compositionally biased region" description="Low complexity" evidence="8">
    <location>
        <begin position="152"/>
        <end position="163"/>
    </location>
</feature>
<sequence>MLGLQRRSLLPRPEELTGWRQKKRLRKPKVSSYALTAPRKPRAPPHSNAPGLPLSNGPAPPSHTLLLAVIKTEPPEPISMEDMRLGQGSGRGRGRSMASVVTEHRELRRSVRARIAPPCNSPPRLPPLACWKPVRVKQEPDAPPVCAQPPSTRHTGTTAGTPTQIPAWQCQRAAGTERSSAGRREAEGPPETRGNPGPPHPFSHGLLRAIKEEPANALPVALATPAPAWCGREAGGGGPGRLAGAPGALRQRLGPAGTRHSLGRPGVGVKQEEVAQDVWQACLGPFGSGTGPSGTRHSLRQSLRHASAGLGFDRRQMHATNADTKGPSAPLLKKRRVQRRLLDRGAAGALPKPALLRANKAKRAGELPKNLRSTPSSRHQWSAALESGRQARMKRLRERRSHTPVTSHTCLQCKAAYRSCDALIMHRIRHIEGKHWPCPLCSKTFFRQRNVQSHIRTHDPKLYKCSRCISAP</sequence>
<feature type="region of interest" description="Disordered" evidence="8">
    <location>
        <begin position="1"/>
        <end position="60"/>
    </location>
</feature>
<dbReference type="GO" id="GO:0005634">
    <property type="term" value="C:nucleus"/>
    <property type="evidence" value="ECO:0007669"/>
    <property type="project" value="UniProtKB-SubCell"/>
</dbReference>
<comment type="caution">
    <text evidence="10">The sequence shown here is derived from an EMBL/GenBank/DDBJ whole genome shotgun (WGS) entry which is preliminary data.</text>
</comment>
<keyword evidence="5" id="KW-0862">Zinc</keyword>
<evidence type="ECO:0000256" key="4">
    <source>
        <dbReference type="ARBA" id="ARBA00022771"/>
    </source>
</evidence>
<evidence type="ECO:0000256" key="3">
    <source>
        <dbReference type="ARBA" id="ARBA00022737"/>
    </source>
</evidence>
<dbReference type="PROSITE" id="PS00028">
    <property type="entry name" value="ZINC_FINGER_C2H2_1"/>
    <property type="match status" value="1"/>
</dbReference>
<keyword evidence="4 7" id="KW-0863">Zinc-finger</keyword>
<dbReference type="PANTHER" id="PTHR23226:SF416">
    <property type="entry name" value="FI01424P"/>
    <property type="match status" value="1"/>
</dbReference>
<dbReference type="SUPFAM" id="SSF57667">
    <property type="entry name" value="beta-beta-alpha zinc fingers"/>
    <property type="match status" value="1"/>
</dbReference>
<protein>
    <recommendedName>
        <fullName evidence="9">C2H2-type domain-containing protein</fullName>
    </recommendedName>
</protein>
<dbReference type="InterPro" id="IPR013087">
    <property type="entry name" value="Znf_C2H2_type"/>
</dbReference>
<keyword evidence="11" id="KW-1185">Reference proteome</keyword>
<proteinExistence type="predicted"/>
<evidence type="ECO:0000256" key="6">
    <source>
        <dbReference type="ARBA" id="ARBA00023242"/>
    </source>
</evidence>
<dbReference type="SMART" id="SM00355">
    <property type="entry name" value="ZnF_C2H2"/>
    <property type="match status" value="2"/>
</dbReference>
<keyword evidence="2" id="KW-0479">Metal-binding</keyword>
<feature type="region of interest" description="Disordered" evidence="8">
    <location>
        <begin position="74"/>
        <end position="99"/>
    </location>
</feature>
<dbReference type="Proteomes" id="UP001044222">
    <property type="component" value="Chromosome 16"/>
</dbReference>
<dbReference type="InterPro" id="IPR036236">
    <property type="entry name" value="Znf_C2H2_sf"/>
</dbReference>
<feature type="domain" description="C2H2-type" evidence="9">
    <location>
        <begin position="436"/>
        <end position="458"/>
    </location>
</feature>
<feature type="region of interest" description="Disordered" evidence="8">
    <location>
        <begin position="139"/>
        <end position="205"/>
    </location>
</feature>
<evidence type="ECO:0000256" key="8">
    <source>
        <dbReference type="SAM" id="MobiDB-lite"/>
    </source>
</evidence>
<evidence type="ECO:0000313" key="11">
    <source>
        <dbReference type="Proteomes" id="UP001044222"/>
    </source>
</evidence>
<accession>A0A9D3LMD5</accession>
<gene>
    <name evidence="10" type="ORF">ANANG_G00278390</name>
</gene>
<feature type="compositionally biased region" description="Polar residues" evidence="8">
    <location>
        <begin position="371"/>
        <end position="380"/>
    </location>
</feature>
<comment type="subcellular location">
    <subcellularLocation>
        <location evidence="1">Nucleus</location>
    </subcellularLocation>
</comment>
<evidence type="ECO:0000256" key="1">
    <source>
        <dbReference type="ARBA" id="ARBA00004123"/>
    </source>
</evidence>